<gene>
    <name evidence="1" type="ORF">MLD38_014812</name>
</gene>
<keyword evidence="2" id="KW-1185">Reference proteome</keyword>
<dbReference type="EMBL" id="CM042883">
    <property type="protein sequence ID" value="KAI4377129.1"/>
    <property type="molecule type" value="Genomic_DNA"/>
</dbReference>
<reference evidence="2" key="1">
    <citation type="journal article" date="2023" name="Front. Plant Sci.">
        <title>Chromosomal-level genome assembly of Melastoma candidum provides insights into trichome evolution.</title>
        <authorList>
            <person name="Zhong Y."/>
            <person name="Wu W."/>
            <person name="Sun C."/>
            <person name="Zou P."/>
            <person name="Liu Y."/>
            <person name="Dai S."/>
            <person name="Zhou R."/>
        </authorList>
    </citation>
    <scope>NUCLEOTIDE SEQUENCE [LARGE SCALE GENOMIC DNA]</scope>
</reference>
<protein>
    <submittedName>
        <fullName evidence="1">Uncharacterized protein</fullName>
    </submittedName>
</protein>
<comment type="caution">
    <text evidence="1">The sequence shown here is derived from an EMBL/GenBank/DDBJ whole genome shotgun (WGS) entry which is preliminary data.</text>
</comment>
<sequence length="195" mass="21965">MKGEVDWQQLKMGGVGGEVQLQLRTSDDDDVDPLLKKERGSSVGSLPEIVKVEGRYHAGEEVDYLEVGSFPCCRICLESDCDPEDELISPCMCKGTQQFVHRLCLDSGRRVCFLALHHLQRHNFICVALLEDSTWRKMKFRLFVARDVFFIFLVAQTVISAIAEFVDGQRWGSGTLSMMDGTAYCLNIRFCSATV</sequence>
<dbReference type="Proteomes" id="UP001057402">
    <property type="component" value="Chromosome 4"/>
</dbReference>
<organism evidence="1 2">
    <name type="scientific">Melastoma candidum</name>
    <dbReference type="NCBI Taxonomy" id="119954"/>
    <lineage>
        <taxon>Eukaryota</taxon>
        <taxon>Viridiplantae</taxon>
        <taxon>Streptophyta</taxon>
        <taxon>Embryophyta</taxon>
        <taxon>Tracheophyta</taxon>
        <taxon>Spermatophyta</taxon>
        <taxon>Magnoliopsida</taxon>
        <taxon>eudicotyledons</taxon>
        <taxon>Gunneridae</taxon>
        <taxon>Pentapetalae</taxon>
        <taxon>rosids</taxon>
        <taxon>malvids</taxon>
        <taxon>Myrtales</taxon>
        <taxon>Melastomataceae</taxon>
        <taxon>Melastomatoideae</taxon>
        <taxon>Melastomateae</taxon>
        <taxon>Melastoma</taxon>
    </lineage>
</organism>
<proteinExistence type="predicted"/>
<accession>A0ACB9RE27</accession>
<name>A0ACB9RE27_9MYRT</name>
<evidence type="ECO:0000313" key="2">
    <source>
        <dbReference type="Proteomes" id="UP001057402"/>
    </source>
</evidence>
<evidence type="ECO:0000313" key="1">
    <source>
        <dbReference type="EMBL" id="KAI4377129.1"/>
    </source>
</evidence>